<feature type="non-terminal residue" evidence="2">
    <location>
        <position position="226"/>
    </location>
</feature>
<organism evidence="2">
    <name type="scientific">uncultured Mycobacteriales bacterium</name>
    <dbReference type="NCBI Taxonomy" id="581187"/>
    <lineage>
        <taxon>Bacteria</taxon>
        <taxon>Bacillati</taxon>
        <taxon>Actinomycetota</taxon>
        <taxon>Actinomycetes</taxon>
        <taxon>Mycobacteriales</taxon>
        <taxon>environmental samples</taxon>
    </lineage>
</organism>
<name>A0A6J4JSV3_9ACTN</name>
<reference evidence="2" key="1">
    <citation type="submission" date="2020-02" db="EMBL/GenBank/DDBJ databases">
        <authorList>
            <person name="Meier V. D."/>
        </authorList>
    </citation>
    <scope>NUCLEOTIDE SEQUENCE</scope>
    <source>
        <strain evidence="2">AVDCRST_MAG41</strain>
    </source>
</reference>
<feature type="non-terminal residue" evidence="2">
    <location>
        <position position="1"/>
    </location>
</feature>
<keyword evidence="2" id="KW-0858">Xylan degradation</keyword>
<feature type="compositionally biased region" description="Basic and acidic residues" evidence="1">
    <location>
        <begin position="114"/>
        <end position="123"/>
    </location>
</feature>
<dbReference type="EC" id="3.2.1.8" evidence="2"/>
<keyword evidence="2" id="KW-0119">Carbohydrate metabolism</keyword>
<keyword evidence="2" id="KW-0378">Hydrolase</keyword>
<keyword evidence="2" id="KW-0326">Glycosidase</keyword>
<dbReference type="EMBL" id="CADCTP010000380">
    <property type="protein sequence ID" value="CAA9286572.1"/>
    <property type="molecule type" value="Genomic_DNA"/>
</dbReference>
<feature type="compositionally biased region" description="Basic and acidic residues" evidence="1">
    <location>
        <begin position="26"/>
        <end position="51"/>
    </location>
</feature>
<feature type="region of interest" description="Disordered" evidence="1">
    <location>
        <begin position="1"/>
        <end position="226"/>
    </location>
</feature>
<dbReference type="AlphaFoldDB" id="A0A6J4JSV3"/>
<sequence length="226" mass="24307">GKETGPGRTARHGRAAAGRVRRRRPRHDDRRRGRHDDPGPDHPGPDDPDPGRDDDDGGNGNGNGDHRGRPDHPGAEHHPPGRHHRRGGVATVPDGPVPGRLRAAAGRRRHRHPAGRDHPDQRQHARLQPVRLGQGDHARQGLGRDARRGPPADAAARPHDAAGGAGHQGLPRHDFRHPGPGHRAAVRRAGVGHDRDSGGRRSGVRALDGRAAVRSRRPALPAGRRM</sequence>
<protein>
    <submittedName>
        <fullName evidence="2">Endo-1,4-beta-xylanase</fullName>
        <ecNumber evidence="2">3.2.1.8</ecNumber>
    </submittedName>
</protein>
<gene>
    <name evidence="2" type="ORF">AVDCRST_MAG41-4033</name>
</gene>
<proteinExistence type="predicted"/>
<keyword evidence="2" id="KW-0624">Polysaccharide degradation</keyword>
<feature type="compositionally biased region" description="Basic residues" evidence="1">
    <location>
        <begin position="9"/>
        <end position="25"/>
    </location>
</feature>
<dbReference type="GO" id="GO:0031176">
    <property type="term" value="F:endo-1,4-beta-xylanase activity"/>
    <property type="evidence" value="ECO:0007669"/>
    <property type="project" value="UniProtKB-EC"/>
</dbReference>
<feature type="compositionally biased region" description="Basic and acidic residues" evidence="1">
    <location>
        <begin position="64"/>
        <end position="79"/>
    </location>
</feature>
<evidence type="ECO:0000313" key="2">
    <source>
        <dbReference type="EMBL" id="CAA9286572.1"/>
    </source>
</evidence>
<feature type="compositionally biased region" description="Basic and acidic residues" evidence="1">
    <location>
        <begin position="134"/>
        <end position="160"/>
    </location>
</feature>
<dbReference type="GO" id="GO:0045493">
    <property type="term" value="P:xylan catabolic process"/>
    <property type="evidence" value="ECO:0007669"/>
    <property type="project" value="UniProtKB-KW"/>
</dbReference>
<accession>A0A6J4JSV3</accession>
<evidence type="ECO:0000256" key="1">
    <source>
        <dbReference type="SAM" id="MobiDB-lite"/>
    </source>
</evidence>